<dbReference type="CDD" id="cd01949">
    <property type="entry name" value="GGDEF"/>
    <property type="match status" value="1"/>
</dbReference>
<keyword evidence="5" id="KW-1185">Reference proteome</keyword>
<evidence type="ECO:0000256" key="2">
    <source>
        <dbReference type="ARBA" id="ARBA00034247"/>
    </source>
</evidence>
<comment type="catalytic activity">
    <reaction evidence="2">
        <text>2 GTP = 3',3'-c-di-GMP + 2 diphosphate</text>
        <dbReference type="Rhea" id="RHEA:24898"/>
        <dbReference type="ChEBI" id="CHEBI:33019"/>
        <dbReference type="ChEBI" id="CHEBI:37565"/>
        <dbReference type="ChEBI" id="CHEBI:58805"/>
        <dbReference type="EC" id="2.7.7.65"/>
    </reaction>
</comment>
<keyword evidence="4" id="KW-0548">Nucleotidyltransferase</keyword>
<evidence type="ECO:0000259" key="3">
    <source>
        <dbReference type="PROSITE" id="PS50887"/>
    </source>
</evidence>
<evidence type="ECO:0000313" key="4">
    <source>
        <dbReference type="EMBL" id="MFH6601810.1"/>
    </source>
</evidence>
<proteinExistence type="predicted"/>
<accession>A0ABW7MK89</accession>
<dbReference type="InterPro" id="IPR029787">
    <property type="entry name" value="Nucleotide_cyclase"/>
</dbReference>
<dbReference type="Gene3D" id="3.30.70.270">
    <property type="match status" value="1"/>
</dbReference>
<dbReference type="EC" id="2.7.7.65" evidence="1"/>
<dbReference type="PROSITE" id="PS50887">
    <property type="entry name" value="GGDEF"/>
    <property type="match status" value="1"/>
</dbReference>
<keyword evidence="4" id="KW-0808">Transferase</keyword>
<dbReference type="PANTHER" id="PTHR45138">
    <property type="entry name" value="REGULATORY COMPONENTS OF SENSORY TRANSDUCTION SYSTEM"/>
    <property type="match status" value="1"/>
</dbReference>
<dbReference type="Pfam" id="PF00990">
    <property type="entry name" value="GGDEF"/>
    <property type="match status" value="1"/>
</dbReference>
<dbReference type="InterPro" id="IPR029016">
    <property type="entry name" value="GAF-like_dom_sf"/>
</dbReference>
<dbReference type="Pfam" id="PF01590">
    <property type="entry name" value="GAF"/>
    <property type="match status" value="1"/>
</dbReference>
<evidence type="ECO:0000256" key="1">
    <source>
        <dbReference type="ARBA" id="ARBA00012528"/>
    </source>
</evidence>
<dbReference type="InterPro" id="IPR050469">
    <property type="entry name" value="Diguanylate_Cyclase"/>
</dbReference>
<name>A0ABW7MK89_9GAMM</name>
<comment type="caution">
    <text evidence="4">The sequence shown here is derived from an EMBL/GenBank/DDBJ whole genome shotgun (WGS) entry which is preliminary data.</text>
</comment>
<evidence type="ECO:0000313" key="5">
    <source>
        <dbReference type="Proteomes" id="UP001609932"/>
    </source>
</evidence>
<dbReference type="GO" id="GO:0052621">
    <property type="term" value="F:diguanylate cyclase activity"/>
    <property type="evidence" value="ECO:0007669"/>
    <property type="project" value="UniProtKB-EC"/>
</dbReference>
<dbReference type="Gene3D" id="3.30.450.40">
    <property type="match status" value="1"/>
</dbReference>
<dbReference type="InterPro" id="IPR043128">
    <property type="entry name" value="Rev_trsase/Diguanyl_cyclase"/>
</dbReference>
<dbReference type="InterPro" id="IPR000160">
    <property type="entry name" value="GGDEF_dom"/>
</dbReference>
<dbReference type="SMART" id="SM00267">
    <property type="entry name" value="GGDEF"/>
    <property type="match status" value="1"/>
</dbReference>
<reference evidence="4 5" key="1">
    <citation type="submission" date="2024-09" db="EMBL/GenBank/DDBJ databases">
        <title>Elucidation of the Bokeelamides from Bacteria Associated with Moon Snail Egg Collars.</title>
        <authorList>
            <person name="Campbell R."/>
            <person name="Piedl K."/>
            <person name="Mevers E."/>
        </authorList>
    </citation>
    <scope>NUCLEOTIDE SEQUENCE [LARGE SCALE GENOMIC DNA]</scope>
    <source>
        <strain evidence="4 5">EM133</strain>
    </source>
</reference>
<sequence length="351" mass="38453">MDQILSLLSATVPRARSLEQLARPLLSLLSQITGMESTYLTTINIEDGTQRVEVARNTGKMIIPEGLVVPWADTLCKRALEENRQYSDNVDECWGDSEAAQTLGIKTYLSAPIRSQSGRVIGTVCAASSDQVACPSNVKPVLRLLSTLLGYFIERELLVEQLQAANAELAALALTDPLTGLANRRAILRDLDHLFALAQRENRYVLIGVIDLDGFKRINDVYGHQAGDHFLQEVASKLKQCLRSSDRVGRLGGDEFILIAQGASPDNKDSNEELSVAARLMQERLSRAIAGRYTLGDSTEAFDYQGASVGVVAVMPATITVEDAIRIADSEMYRVKQQRRGQKAEAISMSN</sequence>
<dbReference type="NCBIfam" id="TIGR00254">
    <property type="entry name" value="GGDEF"/>
    <property type="match status" value="1"/>
</dbReference>
<dbReference type="EMBL" id="JBHEGD010000002">
    <property type="protein sequence ID" value="MFH6601810.1"/>
    <property type="molecule type" value="Genomic_DNA"/>
</dbReference>
<protein>
    <recommendedName>
        <fullName evidence="1">diguanylate cyclase</fullName>
        <ecNumber evidence="1">2.7.7.65</ecNumber>
    </recommendedName>
</protein>
<feature type="domain" description="GGDEF" evidence="3">
    <location>
        <begin position="203"/>
        <end position="350"/>
    </location>
</feature>
<dbReference type="PANTHER" id="PTHR45138:SF9">
    <property type="entry name" value="DIGUANYLATE CYCLASE DGCM-RELATED"/>
    <property type="match status" value="1"/>
</dbReference>
<dbReference type="InterPro" id="IPR003018">
    <property type="entry name" value="GAF"/>
</dbReference>
<dbReference type="RefSeq" id="WP_395274033.1">
    <property type="nucleotide sequence ID" value="NZ_JBHEGD010000002.1"/>
</dbReference>
<gene>
    <name evidence="4" type="ORF">ACEVAQ_24220</name>
</gene>
<dbReference type="SUPFAM" id="SSF55781">
    <property type="entry name" value="GAF domain-like"/>
    <property type="match status" value="1"/>
</dbReference>
<dbReference type="SUPFAM" id="SSF55073">
    <property type="entry name" value="Nucleotide cyclase"/>
    <property type="match status" value="1"/>
</dbReference>
<dbReference type="Proteomes" id="UP001609932">
    <property type="component" value="Unassembled WGS sequence"/>
</dbReference>
<organism evidence="4 5">
    <name type="scientific">Ectopseudomonas khazarica</name>
    <dbReference type="NCBI Taxonomy" id="2502979"/>
    <lineage>
        <taxon>Bacteria</taxon>
        <taxon>Pseudomonadati</taxon>
        <taxon>Pseudomonadota</taxon>
        <taxon>Gammaproteobacteria</taxon>
        <taxon>Pseudomonadales</taxon>
        <taxon>Pseudomonadaceae</taxon>
        <taxon>Ectopseudomonas</taxon>
    </lineage>
</organism>